<comment type="subcellular location">
    <subcellularLocation>
        <location evidence="1">Membrane</location>
        <topology evidence="1">Multi-pass membrane protein</topology>
    </subcellularLocation>
</comment>
<evidence type="ECO:0000256" key="5">
    <source>
        <dbReference type="SAM" id="MobiDB-lite"/>
    </source>
</evidence>
<evidence type="ECO:0000313" key="7">
    <source>
        <dbReference type="EMBL" id="TIB33308.1"/>
    </source>
</evidence>
<evidence type="ECO:0000256" key="1">
    <source>
        <dbReference type="ARBA" id="ARBA00004141"/>
    </source>
</evidence>
<evidence type="ECO:0000313" key="9">
    <source>
        <dbReference type="Proteomes" id="UP000310689"/>
    </source>
</evidence>
<evidence type="ECO:0008006" key="10">
    <source>
        <dbReference type="Google" id="ProtNLM"/>
    </source>
</evidence>
<accession>A0A4V4M035</accession>
<keyword evidence="4" id="KW-0472">Membrane</keyword>
<evidence type="ECO:0000256" key="4">
    <source>
        <dbReference type="ARBA" id="ARBA00023136"/>
    </source>
</evidence>
<dbReference type="Proteomes" id="UP000306954">
    <property type="component" value="Unassembled WGS sequence"/>
</dbReference>
<evidence type="ECO:0000313" key="8">
    <source>
        <dbReference type="Proteomes" id="UP000306954"/>
    </source>
</evidence>
<protein>
    <recommendedName>
        <fullName evidence="10">Mitochondrial import inner membrane translocase subunit tim23</fullName>
    </recommendedName>
</protein>
<feature type="compositionally biased region" description="Low complexity" evidence="5">
    <location>
        <begin position="25"/>
        <end position="48"/>
    </location>
</feature>
<dbReference type="OrthoDB" id="159299at2759"/>
<dbReference type="AlphaFoldDB" id="A0A4V4M035"/>
<feature type="region of interest" description="Disordered" evidence="5">
    <location>
        <begin position="1"/>
        <end position="48"/>
    </location>
</feature>
<name>A0A4V4M035_WALIC</name>
<dbReference type="GO" id="GO:0030150">
    <property type="term" value="P:protein import into mitochondrial matrix"/>
    <property type="evidence" value="ECO:0007669"/>
    <property type="project" value="TreeGrafter"/>
</dbReference>
<keyword evidence="3" id="KW-1133">Transmembrane helix</keyword>
<organism evidence="6 8">
    <name type="scientific">Wallemia ichthyophaga</name>
    <dbReference type="NCBI Taxonomy" id="245174"/>
    <lineage>
        <taxon>Eukaryota</taxon>
        <taxon>Fungi</taxon>
        <taxon>Dikarya</taxon>
        <taxon>Basidiomycota</taxon>
        <taxon>Wallemiomycotina</taxon>
        <taxon>Wallemiomycetes</taxon>
        <taxon>Wallemiales</taxon>
        <taxon>Wallemiaceae</taxon>
        <taxon>Wallemia</taxon>
    </lineage>
</organism>
<sequence length="221" mass="23301">MWPFTKQDTSNSTASDLAPDTTLSSTQPINTQPTNTRTQPTATQATSAQDVLSIDPTTLHPMADVGDKLDYLLLDDEKLSELPGSETALPSRGWSDDLCYGVGTTYVSGLGLGGLWGLREGMNKKLAAPVTRLRVNAILNSLTKRGSFIANSGGIIAMVYNMTNSSLDSIRGKHDVLNSMGAGAFSGALFKSTAGLRPMAISAGILSTTAGGWSLFKRSIL</sequence>
<dbReference type="Proteomes" id="UP000310689">
    <property type="component" value="Unassembled WGS sequence"/>
</dbReference>
<evidence type="ECO:0000313" key="6">
    <source>
        <dbReference type="EMBL" id="TIB14359.1"/>
    </source>
</evidence>
<comment type="caution">
    <text evidence="6">The sequence shown here is derived from an EMBL/GenBank/DDBJ whole genome shotgun (WGS) entry which is preliminary data.</text>
</comment>
<dbReference type="Pfam" id="PF02466">
    <property type="entry name" value="Tim17"/>
    <property type="match status" value="1"/>
</dbReference>
<dbReference type="GO" id="GO:0005744">
    <property type="term" value="C:TIM23 mitochondrial import inner membrane translocase complex"/>
    <property type="evidence" value="ECO:0007669"/>
    <property type="project" value="TreeGrafter"/>
</dbReference>
<gene>
    <name evidence="7" type="ORF">E3P86_03012</name>
    <name evidence="6" type="ORF">E3P90_01287</name>
</gene>
<evidence type="ECO:0000256" key="3">
    <source>
        <dbReference type="ARBA" id="ARBA00022989"/>
    </source>
</evidence>
<keyword evidence="2" id="KW-0812">Transmembrane</keyword>
<feature type="compositionally biased region" description="Polar residues" evidence="5">
    <location>
        <begin position="1"/>
        <end position="15"/>
    </location>
</feature>
<dbReference type="InterPro" id="IPR045238">
    <property type="entry name" value="Tim23-like"/>
</dbReference>
<evidence type="ECO:0000256" key="2">
    <source>
        <dbReference type="ARBA" id="ARBA00022692"/>
    </source>
</evidence>
<reference evidence="8 9" key="1">
    <citation type="submission" date="2019-03" db="EMBL/GenBank/DDBJ databases">
        <title>Sequencing 23 genomes of Wallemia ichthyophaga.</title>
        <authorList>
            <person name="Gostincar C."/>
        </authorList>
    </citation>
    <scope>NUCLEOTIDE SEQUENCE [LARGE SCALE GENOMIC DNA]</scope>
    <source>
        <strain evidence="7 9">EXF-6200</strain>
        <strain evidence="6 8">EXF-8621</strain>
    </source>
</reference>
<proteinExistence type="predicted"/>
<dbReference type="EMBL" id="SPOF01000011">
    <property type="protein sequence ID" value="TIB14359.1"/>
    <property type="molecule type" value="Genomic_DNA"/>
</dbReference>
<dbReference type="GO" id="GO:0008320">
    <property type="term" value="F:protein transmembrane transporter activity"/>
    <property type="evidence" value="ECO:0007669"/>
    <property type="project" value="TreeGrafter"/>
</dbReference>
<dbReference type="EMBL" id="SPOI01000187">
    <property type="protein sequence ID" value="TIB33308.1"/>
    <property type="molecule type" value="Genomic_DNA"/>
</dbReference>
<dbReference type="PANTHER" id="PTHR15371">
    <property type="entry name" value="TIM23"/>
    <property type="match status" value="1"/>
</dbReference>
<dbReference type="PANTHER" id="PTHR15371:SF0">
    <property type="entry name" value="SD19278P"/>
    <property type="match status" value="1"/>
</dbReference>